<dbReference type="RefSeq" id="WP_153532046.1">
    <property type="nucleotide sequence ID" value="NZ_WEGH01000001.1"/>
</dbReference>
<keyword evidence="2" id="KW-1185">Reference proteome</keyword>
<comment type="caution">
    <text evidence="1">The sequence shown here is derived from an EMBL/GenBank/DDBJ whole genome shotgun (WGS) entry which is preliminary data.</text>
</comment>
<dbReference type="InterPro" id="IPR011043">
    <property type="entry name" value="Gal_Oxase/kelch_b-propeller"/>
</dbReference>
<organism evidence="1 2">
    <name type="scientific">Actinomadura macrotermitis</name>
    <dbReference type="NCBI Taxonomy" id="2585200"/>
    <lineage>
        <taxon>Bacteria</taxon>
        <taxon>Bacillati</taxon>
        <taxon>Actinomycetota</taxon>
        <taxon>Actinomycetes</taxon>
        <taxon>Streptosporangiales</taxon>
        <taxon>Thermomonosporaceae</taxon>
        <taxon>Actinomadura</taxon>
    </lineage>
</organism>
<gene>
    <name evidence="1" type="ORF">ACRB68_23100</name>
</gene>
<protein>
    <submittedName>
        <fullName evidence="1">Uncharacterized protein</fullName>
    </submittedName>
</protein>
<dbReference type="SUPFAM" id="SSF50965">
    <property type="entry name" value="Galactose oxidase, central domain"/>
    <property type="match status" value="1"/>
</dbReference>
<accession>A0A7K0BSV9</accession>
<dbReference type="EMBL" id="WEGH01000001">
    <property type="protein sequence ID" value="MQY04259.1"/>
    <property type="molecule type" value="Genomic_DNA"/>
</dbReference>
<proteinExistence type="predicted"/>
<dbReference type="Proteomes" id="UP000487268">
    <property type="component" value="Unassembled WGS sequence"/>
</dbReference>
<reference evidence="1 2" key="1">
    <citation type="submission" date="2019-10" db="EMBL/GenBank/DDBJ databases">
        <title>Actinomadura rubteroloni sp. nov. and Actinomadura macrotermitis sp. nov., isolated from the gut of fungus growing-termite Macrotermes natalensis.</title>
        <authorList>
            <person name="Benndorf R."/>
            <person name="Martin K."/>
            <person name="Kuefner M."/>
            <person name="De Beer W."/>
            <person name="Kaster A.-K."/>
            <person name="Vollmers J."/>
            <person name="Poulsen M."/>
            <person name="Beemelmanns C."/>
        </authorList>
    </citation>
    <scope>NUCLEOTIDE SEQUENCE [LARGE SCALE GENOMIC DNA]</scope>
    <source>
        <strain evidence="1 2">RB68</strain>
    </source>
</reference>
<dbReference type="OrthoDB" id="3515089at2"/>
<evidence type="ECO:0000313" key="1">
    <source>
        <dbReference type="EMBL" id="MQY04259.1"/>
    </source>
</evidence>
<sequence length="352" mass="37506">MSIKLHGALAGLVAGGILVAGAGIADAAPGWRITATPDKAAGLSDVAVISAKDAWAVGYQSKKGAGNALIRHWNGTTWKNVAVPAAAKSAYLKSVSASSGKNVWIGGSDGRDKQFWLRWNGRVWKVIVGPQKGSYPFAPKLLARSVKDVWSFSRQGDGISQPDVRHYDGTRWSKVRVPGLINEVSAPAGKEIWATGWVKGSRGMEASVFRWDGKSWKKQAQPLGARSGGSLDGIVARSGKDVWVVGGNDDQRAVALHWNGKMWKKAAAPAVKGNMGELIDDGVGGLWAQARGRFWHYRSGKWTSAAFPARSGLATTVEALALVPRTTSVWAVGALEDKRQVSQASVVLKYGK</sequence>
<dbReference type="AlphaFoldDB" id="A0A7K0BSV9"/>
<evidence type="ECO:0000313" key="2">
    <source>
        <dbReference type="Proteomes" id="UP000487268"/>
    </source>
</evidence>
<name>A0A7K0BSV9_9ACTN</name>